<keyword evidence="1 2" id="KW-0812">Transmembrane</keyword>
<dbReference type="PANTHER" id="PTHR11319:SF35">
    <property type="entry name" value="OUTER MEMBRANE PROTEIN PMPC-RELATED"/>
    <property type="match status" value="1"/>
</dbReference>
<dbReference type="GeneID" id="7831795"/>
<organism evidence="2 3">
    <name type="scientific">Tetrahymena thermophila (strain SB210)</name>
    <dbReference type="NCBI Taxonomy" id="312017"/>
    <lineage>
        <taxon>Eukaryota</taxon>
        <taxon>Sar</taxon>
        <taxon>Alveolata</taxon>
        <taxon>Ciliophora</taxon>
        <taxon>Intramacronucleata</taxon>
        <taxon>Oligohymenophorea</taxon>
        <taxon>Hymenostomatida</taxon>
        <taxon>Tetrahymenina</taxon>
        <taxon>Tetrahymenidae</taxon>
        <taxon>Tetrahymena</taxon>
    </lineage>
</organism>
<sequence>MESQSLDTLLTVMQHQNSFAQNQPSLSVAYKYDKDQNIFILLDQTGNLETIDYLGEFPSLTTTKFIEYDINSNYNLIGFSLDFKNNNMLAYSQTQVFHLCYGDLLNNVIQLRTSKKQLFTKILPSIHNQNDDNSKSFVIAGDQGLLYRYSNTQFEYFYQLDEEILGIIYNQKIITHYDFKNQVILSTIELKDPQSFLIKFVCSSKTPFVYLGFSNGDIILYNRQTFKQFKIDLANKQDGQQQYGLEIGFIVETSTDLWVSFSNSLGVFKINIQNNIFQQIIQFDNLTTYKMQQQLNVMIFDLDELNSRIFLNFVGEKVMRVFDLSGNLVQHLSLPCVMNNSLQINELHLLVYTTFQVMIYDRNTLQYIQSIRRDNHYNFIIEVVQINDQYLVLLSQDKYELFKLQQNSIEGILIDQVMLQSPVFMDYSIRGLDDAQTSSLMQIFILSDNQVLEQKYDLVYENIKTLNKICSIEISVNSFFDVMLSINKIKPMSYPDPSQRSMITAKDYSLNNYLDILLNIDDLRTIDFQNTLNSLTQVYPVKNANPSENENLSHLQIYQDSFQLYFKKQVQIRNFGLIFQNNLEQINFYQFTQNVTFHNIQIASQVVDKVSFQFVNMKLVILNEIQLCKLQREQKQFNSGDDWLFVFKNINQVLIYNLVLDNQNIESLNFGGLISVFNVQTLIIKNLVIKNSKLYSLIYLGKVQNLTINNLQIINCQQASNNEPIYILNIVGVTSSYLQNILITNNQNLLFVYTSNIYEEDGIRHYLQRDNLNVKNLNVTQNLISYSISQSLISIQNSNCNFNNITYQNNQGNMYLSKSQNFLIENSQFYNNTSLNGGALSLLQSNNLIVFKNCQFQYNKAHASGGAIYFENVNAQINMDDTVKINQNEALIGGGIRLYNNQQNMPQTINFNYKNIIFNNSAQMYGNNVGTFIQRAMIRVIQKISQDNNNLYQKHSFEYKIIQSQNMSESDQQKYQEILQIQKFQSGSMLNLSIQLADYEGELIRFQQQKYNYKQYPESIMDELSQIKFKIQPETLDQNIMLNGHNIITSSDFDDANNQFIFSEIQITSMPNQTTDLIILSNYTLQYINVLPIQIQIQMRVCYPGEVVKQIENNIYSCNSCPYGQYSLVDPTQDEFWIQNIAKTNQARSNGKLTYLSQCQQCPDSATLCQNNTIALKSGYWRANNASADIVQCSLQFNACDEQDNTSRNGCLRGYMGPACKICDSTGQIWDGQRYSYSYISQEKCNLCRSMHQQILFILLTGIVLAIYFLFSTIAYFDQFIHSCLCYYLRQLNMIPISRNSIKDQTSFYIKIFVNYTQISSVLIIIQVNYFSDIFTNMPNYISDPNSQIITNINCVIPEEYINQHGLAHILQTLYALLPLLFLLILILITYVIEKLKCMNIKKYHKYTLMNCLFIFFQPNQIVFFSKQLTCTQIGSEYYVTSDLTLKCGDQSYNQFTYTMCIPLIVIWSLFPFIIFKLLQKKSSKLQSCITLYYFGYYYQEYKEKYYYWEFIRIYLRVIVVVAFTLTSQTQFLGYLIFQQLLFSNQIILQLALQKQETQQKIFSLWKKIQRNLSLIIQLKAIERVSDGQSKIKKNYSLVSPQNNAQQHKIPFNKVQNSIIIESSNQNYCIEKENWIQVKKYQSKLSQKGTDSQLPNQIKSEIECKSSFISPSQKDLNDEQNFKSDVFLSSNFSKPLDINYETQFKLIKYIDSKRETKNQNQKFEFIKD</sequence>
<feature type="transmembrane region" description="Helical" evidence="1">
    <location>
        <begin position="1413"/>
        <end position="1436"/>
    </location>
</feature>
<dbReference type="InParanoid" id="I7M2A7"/>
<dbReference type="PANTHER" id="PTHR11319">
    <property type="entry name" value="G PROTEIN-COUPLED RECEPTOR-RELATED"/>
    <property type="match status" value="1"/>
</dbReference>
<gene>
    <name evidence="2" type="ORF">TTHERM_00588850</name>
</gene>
<evidence type="ECO:0000256" key="1">
    <source>
        <dbReference type="SAM" id="Phobius"/>
    </source>
</evidence>
<dbReference type="EMBL" id="GG662637">
    <property type="protein sequence ID" value="EAR99647.2"/>
    <property type="molecule type" value="Genomic_DNA"/>
</dbReference>
<dbReference type="InterPro" id="IPR011047">
    <property type="entry name" value="Quinoprotein_ADH-like_sf"/>
</dbReference>
<dbReference type="RefSeq" id="XP_001019892.2">
    <property type="nucleotide sequence ID" value="XM_001019892.2"/>
</dbReference>
<name>I7M2A7_TETTS</name>
<evidence type="ECO:0000313" key="2">
    <source>
        <dbReference type="EMBL" id="EAR99647.2"/>
    </source>
</evidence>
<dbReference type="SUPFAM" id="SSF50998">
    <property type="entry name" value="Quinoprotein alcohol dehydrogenase-like"/>
    <property type="match status" value="1"/>
</dbReference>
<dbReference type="InterPro" id="IPR012334">
    <property type="entry name" value="Pectin_lyas_fold"/>
</dbReference>
<keyword evidence="1" id="KW-0472">Membrane</keyword>
<accession>I7M2A7</accession>
<dbReference type="SUPFAM" id="SSF51126">
    <property type="entry name" value="Pectin lyase-like"/>
    <property type="match status" value="1"/>
</dbReference>
<keyword evidence="1" id="KW-1133">Transmembrane helix</keyword>
<dbReference type="Proteomes" id="UP000009168">
    <property type="component" value="Unassembled WGS sequence"/>
</dbReference>
<proteinExistence type="predicted"/>
<feature type="transmembrane region" description="Helical" evidence="1">
    <location>
        <begin position="1374"/>
        <end position="1393"/>
    </location>
</feature>
<feature type="transmembrane region" description="Helical" evidence="1">
    <location>
        <begin position="1456"/>
        <end position="1476"/>
    </location>
</feature>
<feature type="transmembrane region" description="Helical" evidence="1">
    <location>
        <begin position="1308"/>
        <end position="1331"/>
    </location>
</feature>
<protein>
    <submittedName>
        <fullName evidence="2">Transmembrane protein, putative</fullName>
    </submittedName>
</protein>
<evidence type="ECO:0000313" key="3">
    <source>
        <dbReference type="Proteomes" id="UP000009168"/>
    </source>
</evidence>
<keyword evidence="3" id="KW-1185">Reference proteome</keyword>
<dbReference type="InterPro" id="IPR011050">
    <property type="entry name" value="Pectin_lyase_fold/virulence"/>
</dbReference>
<dbReference type="Gene3D" id="2.160.20.10">
    <property type="entry name" value="Single-stranded right-handed beta-helix, Pectin lyase-like"/>
    <property type="match status" value="1"/>
</dbReference>
<dbReference type="KEGG" id="tet:TTHERM_00588850"/>
<reference evidence="3" key="1">
    <citation type="journal article" date="2006" name="PLoS Biol.">
        <title>Macronuclear genome sequence of the ciliate Tetrahymena thermophila, a model eukaryote.</title>
        <authorList>
            <person name="Eisen J.A."/>
            <person name="Coyne R.S."/>
            <person name="Wu M."/>
            <person name="Wu D."/>
            <person name="Thiagarajan M."/>
            <person name="Wortman J.R."/>
            <person name="Badger J.H."/>
            <person name="Ren Q."/>
            <person name="Amedeo P."/>
            <person name="Jones K.M."/>
            <person name="Tallon L.J."/>
            <person name="Delcher A.L."/>
            <person name="Salzberg S.L."/>
            <person name="Silva J.C."/>
            <person name="Haas B.J."/>
            <person name="Majoros W.H."/>
            <person name="Farzad M."/>
            <person name="Carlton J.M."/>
            <person name="Smith R.K. Jr."/>
            <person name="Garg J."/>
            <person name="Pearlman R.E."/>
            <person name="Karrer K.M."/>
            <person name="Sun L."/>
            <person name="Manning G."/>
            <person name="Elde N.C."/>
            <person name="Turkewitz A.P."/>
            <person name="Asai D.J."/>
            <person name="Wilkes D.E."/>
            <person name="Wang Y."/>
            <person name="Cai H."/>
            <person name="Collins K."/>
            <person name="Stewart B.A."/>
            <person name="Lee S.R."/>
            <person name="Wilamowska K."/>
            <person name="Weinberg Z."/>
            <person name="Ruzzo W.L."/>
            <person name="Wloga D."/>
            <person name="Gaertig J."/>
            <person name="Frankel J."/>
            <person name="Tsao C.-C."/>
            <person name="Gorovsky M.A."/>
            <person name="Keeling P.J."/>
            <person name="Waller R.F."/>
            <person name="Patron N.J."/>
            <person name="Cherry J.M."/>
            <person name="Stover N.A."/>
            <person name="Krieger C.J."/>
            <person name="del Toro C."/>
            <person name="Ryder H.F."/>
            <person name="Williamson S.C."/>
            <person name="Barbeau R.A."/>
            <person name="Hamilton E.P."/>
            <person name="Orias E."/>
        </authorList>
    </citation>
    <scope>NUCLEOTIDE SEQUENCE [LARGE SCALE GENOMIC DNA]</scope>
    <source>
        <strain evidence="3">SB210</strain>
    </source>
</reference>
<feature type="transmembrane region" description="Helical" evidence="1">
    <location>
        <begin position="1255"/>
        <end position="1277"/>
    </location>
</feature>
<feature type="transmembrane region" description="Helical" evidence="1">
    <location>
        <begin position="1506"/>
        <end position="1526"/>
    </location>
</feature>